<keyword evidence="1" id="KW-0472">Membrane</keyword>
<organism evidence="2 3">
    <name type="scientific">Cohaesibacter celericrescens</name>
    <dbReference type="NCBI Taxonomy" id="2067669"/>
    <lineage>
        <taxon>Bacteria</taxon>
        <taxon>Pseudomonadati</taxon>
        <taxon>Pseudomonadota</taxon>
        <taxon>Alphaproteobacteria</taxon>
        <taxon>Hyphomicrobiales</taxon>
        <taxon>Cohaesibacteraceae</taxon>
    </lineage>
</organism>
<dbReference type="OrthoDB" id="1523552at2"/>
<dbReference type="InterPro" id="IPR010865">
    <property type="entry name" value="DUF1499"/>
</dbReference>
<protein>
    <recommendedName>
        <fullName evidence="4">DUF1499 domain-containing protein</fullName>
    </recommendedName>
</protein>
<evidence type="ECO:0008006" key="4">
    <source>
        <dbReference type="Google" id="ProtNLM"/>
    </source>
</evidence>
<evidence type="ECO:0000313" key="2">
    <source>
        <dbReference type="EMBL" id="PLW78384.1"/>
    </source>
</evidence>
<dbReference type="AlphaFoldDB" id="A0A2N5XV64"/>
<name>A0A2N5XV64_9HYPH</name>
<feature type="transmembrane region" description="Helical" evidence="1">
    <location>
        <begin position="83"/>
        <end position="102"/>
    </location>
</feature>
<dbReference type="RefSeq" id="WP_101532635.1">
    <property type="nucleotide sequence ID" value="NZ_JBFHIU010000001.1"/>
</dbReference>
<keyword evidence="1" id="KW-0812">Transmembrane</keyword>
<evidence type="ECO:0000256" key="1">
    <source>
        <dbReference type="SAM" id="Phobius"/>
    </source>
</evidence>
<keyword evidence="3" id="KW-1185">Reference proteome</keyword>
<dbReference type="Proteomes" id="UP000234881">
    <property type="component" value="Unassembled WGS sequence"/>
</dbReference>
<comment type="caution">
    <text evidence="2">The sequence shown here is derived from an EMBL/GenBank/DDBJ whole genome shotgun (WGS) entry which is preliminary data.</text>
</comment>
<feature type="transmembrane region" description="Helical" evidence="1">
    <location>
        <begin position="43"/>
        <end position="71"/>
    </location>
</feature>
<dbReference type="EMBL" id="PKUQ01000008">
    <property type="protein sequence ID" value="PLW78384.1"/>
    <property type="molecule type" value="Genomic_DNA"/>
</dbReference>
<reference evidence="2 3" key="1">
    <citation type="submission" date="2018-01" db="EMBL/GenBank/DDBJ databases">
        <title>The draft genome sequence of Cohaesibacter sp. H1304.</title>
        <authorList>
            <person name="Wang N.-N."/>
            <person name="Du Z.-J."/>
        </authorList>
    </citation>
    <scope>NUCLEOTIDE SEQUENCE [LARGE SCALE GENOMIC DNA]</scope>
    <source>
        <strain evidence="2 3">H1304</strain>
    </source>
</reference>
<gene>
    <name evidence="2" type="ORF">C0081_04630</name>
</gene>
<dbReference type="Pfam" id="PF07386">
    <property type="entry name" value="DUF1499"/>
    <property type="match status" value="1"/>
</dbReference>
<keyword evidence="1" id="KW-1133">Transmembrane helix</keyword>
<evidence type="ECO:0000313" key="3">
    <source>
        <dbReference type="Proteomes" id="UP000234881"/>
    </source>
</evidence>
<feature type="transmembrane region" description="Helical" evidence="1">
    <location>
        <begin position="12"/>
        <end position="37"/>
    </location>
</feature>
<accession>A0A2N5XV64</accession>
<proteinExistence type="predicted"/>
<sequence>MPGIYKFKTSRLALWALLLARLSIPVAILSFLLMRFGGLHPSLAIYCFAASVALALLSILVSLAAFPTIWFDGQIGGMRLWGTFLRSLFVLLPALAFAYFYFSRPAFSDLSTNPIDPPEFVEAWKLRGDNDNSLESASLAEREKQALAYPSLNSKKIEQPIELVHLLVLDELKKQNWELLRISDYRDSVDGSDFEATTRSVITGLRYAMSVRLRPDGEEASILDMRSASLWGPHDFGINAARIMNFMASVDNRLEGGIKHFELQIEEEERQRRLERGPIPRAKPLNP</sequence>